<dbReference type="Proteomes" id="UP000479190">
    <property type="component" value="Unassembled WGS sequence"/>
</dbReference>
<evidence type="ECO:0000256" key="2">
    <source>
        <dbReference type="SAM" id="MobiDB-lite"/>
    </source>
</evidence>
<reference evidence="3 4" key="1">
    <citation type="submission" date="2020-02" db="EMBL/GenBank/DDBJ databases">
        <authorList>
            <person name="Ferguson B K."/>
        </authorList>
    </citation>
    <scope>NUCLEOTIDE SEQUENCE [LARGE SCALE GENOMIC DNA]</scope>
</reference>
<evidence type="ECO:0000313" key="4">
    <source>
        <dbReference type="Proteomes" id="UP000479190"/>
    </source>
</evidence>
<keyword evidence="1" id="KW-0175">Coiled coil</keyword>
<feature type="compositionally biased region" description="Polar residues" evidence="2">
    <location>
        <begin position="124"/>
        <end position="136"/>
    </location>
</feature>
<evidence type="ECO:0000313" key="3">
    <source>
        <dbReference type="EMBL" id="CAB0042185.1"/>
    </source>
</evidence>
<feature type="coiled-coil region" evidence="1">
    <location>
        <begin position="181"/>
        <end position="208"/>
    </location>
</feature>
<dbReference type="AlphaFoldDB" id="A0A6H5J241"/>
<gene>
    <name evidence="3" type="ORF">TBRA_LOCUS13817</name>
</gene>
<proteinExistence type="predicted"/>
<name>A0A6H5J241_9HYME</name>
<keyword evidence="4" id="KW-1185">Reference proteome</keyword>
<dbReference type="EMBL" id="CADCXV010001166">
    <property type="protein sequence ID" value="CAB0042185.1"/>
    <property type="molecule type" value="Genomic_DNA"/>
</dbReference>
<organism evidence="3 4">
    <name type="scientific">Trichogramma brassicae</name>
    <dbReference type="NCBI Taxonomy" id="86971"/>
    <lineage>
        <taxon>Eukaryota</taxon>
        <taxon>Metazoa</taxon>
        <taxon>Ecdysozoa</taxon>
        <taxon>Arthropoda</taxon>
        <taxon>Hexapoda</taxon>
        <taxon>Insecta</taxon>
        <taxon>Pterygota</taxon>
        <taxon>Neoptera</taxon>
        <taxon>Endopterygota</taxon>
        <taxon>Hymenoptera</taxon>
        <taxon>Apocrita</taxon>
        <taxon>Proctotrupomorpha</taxon>
        <taxon>Chalcidoidea</taxon>
        <taxon>Trichogrammatidae</taxon>
        <taxon>Trichogramma</taxon>
    </lineage>
</organism>
<sequence length="263" mass="29512">MDLKPLISLLDTTAKDKYTSKLTGNDTVKIQLHLPELYIPIIESLKILIVLSGQIYVCCHCVARFAVSSAEDFSAAFSGKQPKVPGKSVPLEPGISSTFKRPLSSPPDSSTEHPRKNICRTGNMLPSAQTQVQEPSSLEEMMRQMLDEQREARIEMRDIGRRVDALAASLTERMDAIDKVQAESQARIEEHTQEINRLKTVINTMEENAMYYTDMCEIRFSTLPDLPDMRDTDKVSAILGVLNAMSPFRARRISAQMDTSFID</sequence>
<protein>
    <submittedName>
        <fullName evidence="3">Uncharacterized protein</fullName>
    </submittedName>
</protein>
<accession>A0A6H5J241</accession>
<evidence type="ECO:0000256" key="1">
    <source>
        <dbReference type="SAM" id="Coils"/>
    </source>
</evidence>
<feature type="region of interest" description="Disordered" evidence="2">
    <location>
        <begin position="77"/>
        <end position="136"/>
    </location>
</feature>